<dbReference type="GO" id="GO:0009279">
    <property type="term" value="C:cell outer membrane"/>
    <property type="evidence" value="ECO:0007669"/>
    <property type="project" value="UniProtKB-SubCell"/>
</dbReference>
<protein>
    <submittedName>
        <fullName evidence="19">Catecholate siderophore receptor Fiu</fullName>
    </submittedName>
</protein>
<evidence type="ECO:0000256" key="16">
    <source>
        <dbReference type="SAM" id="SignalP"/>
    </source>
</evidence>
<dbReference type="CDD" id="cd01347">
    <property type="entry name" value="ligand_gated_channel"/>
    <property type="match status" value="1"/>
</dbReference>
<dbReference type="InterPro" id="IPR000531">
    <property type="entry name" value="Beta-barrel_TonB"/>
</dbReference>
<comment type="caution">
    <text evidence="19">The sequence shown here is derived from an EMBL/GenBank/DDBJ whole genome shotgun (WGS) entry which is preliminary data.</text>
</comment>
<reference evidence="19 20" key="1">
    <citation type="submission" date="2020-02" db="EMBL/GenBank/DDBJ databases">
        <title>Ideonella bacterium strain TBM-1.</title>
        <authorList>
            <person name="Chen W.-M."/>
        </authorList>
    </citation>
    <scope>NUCLEOTIDE SEQUENCE [LARGE SCALE GENOMIC DNA]</scope>
    <source>
        <strain evidence="19 20">TBM-1</strain>
    </source>
</reference>
<dbReference type="GO" id="GO:0038023">
    <property type="term" value="F:signaling receptor activity"/>
    <property type="evidence" value="ECO:0007669"/>
    <property type="project" value="InterPro"/>
</dbReference>
<evidence type="ECO:0000259" key="17">
    <source>
        <dbReference type="Pfam" id="PF00593"/>
    </source>
</evidence>
<dbReference type="PANTHER" id="PTHR32552:SF89">
    <property type="entry name" value="CATECHOLATE SIDEROPHORE RECEPTOR FIU"/>
    <property type="match status" value="1"/>
</dbReference>
<feature type="chain" id="PRO_5028952653" evidence="16">
    <location>
        <begin position="36"/>
        <end position="791"/>
    </location>
</feature>
<evidence type="ECO:0000256" key="1">
    <source>
        <dbReference type="ARBA" id="ARBA00004571"/>
    </source>
</evidence>
<evidence type="ECO:0000256" key="7">
    <source>
        <dbReference type="ARBA" id="ARBA00022729"/>
    </source>
</evidence>
<dbReference type="FunFam" id="2.170.130.10:FF:000001">
    <property type="entry name" value="Catecholate siderophore TonB-dependent receptor"/>
    <property type="match status" value="1"/>
</dbReference>
<keyword evidence="5" id="KW-0410">Iron transport</keyword>
<dbReference type="InterPro" id="IPR039426">
    <property type="entry name" value="TonB-dep_rcpt-like"/>
</dbReference>
<gene>
    <name evidence="19" type="ORF">G3A44_22600</name>
</gene>
<feature type="signal peptide" evidence="16">
    <location>
        <begin position="1"/>
        <end position="35"/>
    </location>
</feature>
<dbReference type="GO" id="GO:0015344">
    <property type="term" value="F:siderophore uptake transmembrane transporter activity"/>
    <property type="evidence" value="ECO:0007669"/>
    <property type="project" value="TreeGrafter"/>
</dbReference>
<evidence type="ECO:0000256" key="3">
    <source>
        <dbReference type="ARBA" id="ARBA00022448"/>
    </source>
</evidence>
<keyword evidence="4 14" id="KW-1134">Transmembrane beta strand</keyword>
<dbReference type="NCBIfam" id="NF007349">
    <property type="entry name" value="PRK09840.1"/>
    <property type="match status" value="1"/>
</dbReference>
<keyword evidence="13 14" id="KW-0998">Cell outer membrane</keyword>
<keyword evidence="7 16" id="KW-0732">Signal</keyword>
<feature type="domain" description="TonB-dependent receptor plug" evidence="18">
    <location>
        <begin position="80"/>
        <end position="179"/>
    </location>
</feature>
<comment type="subcellular location">
    <subcellularLocation>
        <location evidence="1 14">Cell outer membrane</location>
        <topology evidence="1 14">Multi-pass membrane protein</topology>
    </subcellularLocation>
</comment>
<evidence type="ECO:0000256" key="9">
    <source>
        <dbReference type="ARBA" id="ARBA00023065"/>
    </source>
</evidence>
<dbReference type="PANTHER" id="PTHR32552">
    <property type="entry name" value="FERRICHROME IRON RECEPTOR-RELATED"/>
    <property type="match status" value="1"/>
</dbReference>
<dbReference type="EMBL" id="JAAGOH010000057">
    <property type="protein sequence ID" value="NDY93985.1"/>
    <property type="molecule type" value="Genomic_DNA"/>
</dbReference>
<comment type="similarity">
    <text evidence="2 14 15">Belongs to the TonB-dependent receptor family.</text>
</comment>
<evidence type="ECO:0000256" key="2">
    <source>
        <dbReference type="ARBA" id="ARBA00009810"/>
    </source>
</evidence>
<evidence type="ECO:0000256" key="12">
    <source>
        <dbReference type="ARBA" id="ARBA00023170"/>
    </source>
</evidence>
<evidence type="ECO:0000313" key="20">
    <source>
        <dbReference type="Proteomes" id="UP000484255"/>
    </source>
</evidence>
<dbReference type="AlphaFoldDB" id="A0A7C9TNV5"/>
<keyword evidence="6 14" id="KW-0812">Transmembrane</keyword>
<dbReference type="InterPro" id="IPR012910">
    <property type="entry name" value="Plug_dom"/>
</dbReference>
<dbReference type="Gene3D" id="2.40.170.20">
    <property type="entry name" value="TonB-dependent receptor, beta-barrel domain"/>
    <property type="match status" value="1"/>
</dbReference>
<dbReference type="NCBIfam" id="TIGR01783">
    <property type="entry name" value="TonB-siderophor"/>
    <property type="match status" value="1"/>
</dbReference>
<evidence type="ECO:0000313" key="19">
    <source>
        <dbReference type="EMBL" id="NDY93985.1"/>
    </source>
</evidence>
<dbReference type="InterPro" id="IPR036942">
    <property type="entry name" value="Beta-barrel_TonB_sf"/>
</dbReference>
<sequence>MSSFIRSRAHGAQRPHAVSLAVAALASALPLGAAAQSAPTAPAATATAAEGTLPTVSVKAQREVPNKADVSASPKLSQPLVDTPKTVQVIKKETLREQGAATLMEALRNTPGITMQLGEGGSTAAGDTFQMRGFSASTSTFVDGIRDLGAVTRDTFNVEQVEVVKGPSGAEIGRGASAGYINLISKLPELDNSGEASLTLGTASKKRATLDLNRTLGEHSALRLNLMTQNSGVDGRDEVRNKGTGIAPSIAFGLNTPTRVFLYSQHLRQDNVPDGGIPSIGLEGYVRSVATGVSQAQVDAMNAAPAVRSSNYYGSPDDYEKVDADMFSVRLEHDLAPGTTVRSLSRYGKTHMDRVLTSVGAVTATTASDPSTWTVARSRQRTDQTNEILANQTSLSTAFTTGGLRHDLVGGVELMLERQTTLGTGTAAQTVNGVSYTAISNPAANLYHPSTSDVLGVPYLTGLDTYGDTMTVAAYVFDTLTLNDQWKVSAGLRQERYRTHTTSNTLVTTTNQSTTYPAYAVGSVAPNDLRDTGELTSWNLGVVFKPAANGSVYAALANAATPPGSANFALSATTTSASHAAMDPQRTKLAELGTKWDLLDKQLNVSATAYRSVNTGQVTQNPVDQTYVQEGQTTVKGLELAAVGQLNSFWQVSAAVAKMKTTQEHQQSVSSTTGAVTTTTGVRWSPELTASVWTSYTLGDYTLGGGVRHVGEQKRAISKTAGTTTPDNMAAIAAYQVVDLMAAWKVNKALNLQLNVGNVLDEDYIASLNNNGSRVKLGAPRSAQLTAHLSF</sequence>
<keyword evidence="10 15" id="KW-0798">TonB box</keyword>
<dbReference type="InterPro" id="IPR010105">
    <property type="entry name" value="TonB_sidphr_rcpt"/>
</dbReference>
<name>A0A7C9TNV5_9BURK</name>
<keyword evidence="11 14" id="KW-0472">Membrane</keyword>
<evidence type="ECO:0000256" key="13">
    <source>
        <dbReference type="ARBA" id="ARBA00023237"/>
    </source>
</evidence>
<keyword evidence="8" id="KW-0408">Iron</keyword>
<evidence type="ECO:0000256" key="10">
    <source>
        <dbReference type="ARBA" id="ARBA00023077"/>
    </source>
</evidence>
<dbReference type="RefSeq" id="WP_163460005.1">
    <property type="nucleotide sequence ID" value="NZ_JAAGOH010000057.1"/>
</dbReference>
<evidence type="ECO:0000256" key="4">
    <source>
        <dbReference type="ARBA" id="ARBA00022452"/>
    </source>
</evidence>
<evidence type="ECO:0000256" key="6">
    <source>
        <dbReference type="ARBA" id="ARBA00022692"/>
    </source>
</evidence>
<evidence type="ECO:0000256" key="5">
    <source>
        <dbReference type="ARBA" id="ARBA00022496"/>
    </source>
</evidence>
<keyword evidence="20" id="KW-1185">Reference proteome</keyword>
<dbReference type="InterPro" id="IPR037066">
    <property type="entry name" value="Plug_dom_sf"/>
</dbReference>
<accession>A0A7C9TNV5</accession>
<evidence type="ECO:0000259" key="18">
    <source>
        <dbReference type="Pfam" id="PF07715"/>
    </source>
</evidence>
<organism evidence="19 20">
    <name type="scientific">Ideonella livida</name>
    <dbReference type="NCBI Taxonomy" id="2707176"/>
    <lineage>
        <taxon>Bacteria</taxon>
        <taxon>Pseudomonadati</taxon>
        <taxon>Pseudomonadota</taxon>
        <taxon>Betaproteobacteria</taxon>
        <taxon>Burkholderiales</taxon>
        <taxon>Sphaerotilaceae</taxon>
        <taxon>Ideonella</taxon>
    </lineage>
</organism>
<dbReference type="Pfam" id="PF00593">
    <property type="entry name" value="TonB_dep_Rec_b-barrel"/>
    <property type="match status" value="1"/>
</dbReference>
<dbReference type="SUPFAM" id="SSF56935">
    <property type="entry name" value="Porins"/>
    <property type="match status" value="1"/>
</dbReference>
<feature type="domain" description="TonB-dependent receptor-like beta-barrel" evidence="17">
    <location>
        <begin position="290"/>
        <end position="759"/>
    </location>
</feature>
<keyword evidence="12 19" id="KW-0675">Receptor</keyword>
<dbReference type="Gene3D" id="2.170.130.10">
    <property type="entry name" value="TonB-dependent receptor, plug domain"/>
    <property type="match status" value="1"/>
</dbReference>
<dbReference type="Proteomes" id="UP000484255">
    <property type="component" value="Unassembled WGS sequence"/>
</dbReference>
<proteinExistence type="inferred from homology"/>
<evidence type="ECO:0000256" key="11">
    <source>
        <dbReference type="ARBA" id="ARBA00023136"/>
    </source>
</evidence>
<evidence type="ECO:0000256" key="14">
    <source>
        <dbReference type="PROSITE-ProRule" id="PRU01360"/>
    </source>
</evidence>
<evidence type="ECO:0000256" key="8">
    <source>
        <dbReference type="ARBA" id="ARBA00023004"/>
    </source>
</evidence>
<keyword evidence="3 14" id="KW-0813">Transport</keyword>
<keyword evidence="9" id="KW-0406">Ion transport</keyword>
<evidence type="ECO:0000256" key="15">
    <source>
        <dbReference type="RuleBase" id="RU003357"/>
    </source>
</evidence>
<dbReference type="PROSITE" id="PS52016">
    <property type="entry name" value="TONB_DEPENDENT_REC_3"/>
    <property type="match status" value="1"/>
</dbReference>
<dbReference type="Pfam" id="PF07715">
    <property type="entry name" value="Plug"/>
    <property type="match status" value="1"/>
</dbReference>
<dbReference type="GO" id="GO:0015891">
    <property type="term" value="P:siderophore transport"/>
    <property type="evidence" value="ECO:0007669"/>
    <property type="project" value="InterPro"/>
</dbReference>